<feature type="compositionally biased region" description="Pro residues" evidence="1">
    <location>
        <begin position="45"/>
        <end position="64"/>
    </location>
</feature>
<evidence type="ECO:0000256" key="2">
    <source>
        <dbReference type="SAM" id="Phobius"/>
    </source>
</evidence>
<organism evidence="4 5">
    <name type="scientific">Streptomyces amakusaensis</name>
    <dbReference type="NCBI Taxonomy" id="67271"/>
    <lineage>
        <taxon>Bacteria</taxon>
        <taxon>Bacillati</taxon>
        <taxon>Actinomycetota</taxon>
        <taxon>Actinomycetes</taxon>
        <taxon>Kitasatosporales</taxon>
        <taxon>Streptomycetaceae</taxon>
        <taxon>Streptomyces</taxon>
    </lineage>
</organism>
<accession>A0ABW0AFA5</accession>
<name>A0ABW0AFA5_9ACTN</name>
<dbReference type="EMBL" id="JBHSKP010000002">
    <property type="protein sequence ID" value="MFC5151149.1"/>
    <property type="molecule type" value="Genomic_DNA"/>
</dbReference>
<feature type="chain" id="PRO_5046635152" evidence="3">
    <location>
        <begin position="23"/>
        <end position="284"/>
    </location>
</feature>
<dbReference type="RefSeq" id="WP_344473863.1">
    <property type="nucleotide sequence ID" value="NZ_BAAASB010000003.1"/>
</dbReference>
<reference evidence="5" key="1">
    <citation type="journal article" date="2019" name="Int. J. Syst. Evol. Microbiol.">
        <title>The Global Catalogue of Microorganisms (GCM) 10K type strain sequencing project: providing services to taxonomists for standard genome sequencing and annotation.</title>
        <authorList>
            <consortium name="The Broad Institute Genomics Platform"/>
            <consortium name="The Broad Institute Genome Sequencing Center for Infectious Disease"/>
            <person name="Wu L."/>
            <person name="Ma J."/>
        </authorList>
    </citation>
    <scope>NUCLEOTIDE SEQUENCE [LARGE SCALE GENOMIC DNA]</scope>
    <source>
        <strain evidence="5">PCU 266</strain>
    </source>
</reference>
<proteinExistence type="predicted"/>
<keyword evidence="2" id="KW-0812">Transmembrane</keyword>
<keyword evidence="5" id="KW-1185">Reference proteome</keyword>
<sequence length="284" mass="29386">MRLRTAFVVGAIATAVALPATAATAAAGSGPPPPRSVLAEARPSAAPPPEAVPPEAPRGGPPADRPPDAAVAADARQPRCGTPSVKDFPIATRIHGGPPVHHPGGGFEYWFVELTNTTAAPCRNIHPVIVLAARDRGLTRDRLMLEFYDPAVSRWLPADLETSGEDEVVAVLDESGAGGFTVPARAAVTVRVRLALTADTPPNQVTVNAAIVQRRGDDGDWLGESGDYRFAVLDDNGYGATVTRDELATTGPGSLLRLGAALAVVLLGGGAFALVARRLRALGR</sequence>
<feature type="compositionally biased region" description="Low complexity" evidence="1">
    <location>
        <begin position="65"/>
        <end position="79"/>
    </location>
</feature>
<dbReference type="Proteomes" id="UP001596160">
    <property type="component" value="Unassembled WGS sequence"/>
</dbReference>
<keyword evidence="2" id="KW-0472">Membrane</keyword>
<evidence type="ECO:0000256" key="1">
    <source>
        <dbReference type="SAM" id="MobiDB-lite"/>
    </source>
</evidence>
<gene>
    <name evidence="4" type="ORF">ACFPRH_05340</name>
</gene>
<keyword evidence="2" id="KW-1133">Transmembrane helix</keyword>
<evidence type="ECO:0000313" key="5">
    <source>
        <dbReference type="Proteomes" id="UP001596160"/>
    </source>
</evidence>
<protein>
    <submittedName>
        <fullName evidence="4">Uncharacterized protein</fullName>
    </submittedName>
</protein>
<comment type="caution">
    <text evidence="4">The sequence shown here is derived from an EMBL/GenBank/DDBJ whole genome shotgun (WGS) entry which is preliminary data.</text>
</comment>
<evidence type="ECO:0000313" key="4">
    <source>
        <dbReference type="EMBL" id="MFC5151149.1"/>
    </source>
</evidence>
<evidence type="ECO:0000256" key="3">
    <source>
        <dbReference type="SAM" id="SignalP"/>
    </source>
</evidence>
<keyword evidence="3" id="KW-0732">Signal</keyword>
<feature type="region of interest" description="Disordered" evidence="1">
    <location>
        <begin position="24"/>
        <end position="99"/>
    </location>
</feature>
<feature type="signal peptide" evidence="3">
    <location>
        <begin position="1"/>
        <end position="22"/>
    </location>
</feature>
<feature type="transmembrane region" description="Helical" evidence="2">
    <location>
        <begin position="255"/>
        <end position="276"/>
    </location>
</feature>